<protein>
    <recommendedName>
        <fullName evidence="3">TraB/GumN family protein</fullName>
    </recommendedName>
</protein>
<organism evidence="1 2">
    <name type="scientific">Brevundimonas denitrificans</name>
    <dbReference type="NCBI Taxonomy" id="1443434"/>
    <lineage>
        <taxon>Bacteria</taxon>
        <taxon>Pseudomonadati</taxon>
        <taxon>Pseudomonadota</taxon>
        <taxon>Alphaproteobacteria</taxon>
        <taxon>Caulobacterales</taxon>
        <taxon>Caulobacteraceae</taxon>
        <taxon>Brevundimonas</taxon>
    </lineage>
</organism>
<name>A0ABQ6BLM5_9CAUL</name>
<evidence type="ECO:0000313" key="1">
    <source>
        <dbReference type="EMBL" id="GLS02015.1"/>
    </source>
</evidence>
<accession>A0ABQ6BLM5</accession>
<dbReference type="PANTHER" id="PTHR40590">
    <property type="entry name" value="CYTOPLASMIC PROTEIN-RELATED"/>
    <property type="match status" value="1"/>
</dbReference>
<evidence type="ECO:0008006" key="3">
    <source>
        <dbReference type="Google" id="ProtNLM"/>
    </source>
</evidence>
<keyword evidence="2" id="KW-1185">Reference proteome</keyword>
<dbReference type="Proteomes" id="UP001156921">
    <property type="component" value="Unassembled WGS sequence"/>
</dbReference>
<proteinExistence type="predicted"/>
<dbReference type="InterPro" id="IPR002816">
    <property type="entry name" value="TraB/PrgY/GumN_fam"/>
</dbReference>
<dbReference type="CDD" id="cd14789">
    <property type="entry name" value="Tiki"/>
    <property type="match status" value="1"/>
</dbReference>
<dbReference type="EMBL" id="BSOY01000047">
    <property type="protein sequence ID" value="GLS02015.1"/>
    <property type="molecule type" value="Genomic_DNA"/>
</dbReference>
<reference evidence="2" key="1">
    <citation type="journal article" date="2019" name="Int. J. Syst. Evol. Microbiol.">
        <title>The Global Catalogue of Microorganisms (GCM) 10K type strain sequencing project: providing services to taxonomists for standard genome sequencing and annotation.</title>
        <authorList>
            <consortium name="The Broad Institute Genomics Platform"/>
            <consortium name="The Broad Institute Genome Sequencing Center for Infectious Disease"/>
            <person name="Wu L."/>
            <person name="Ma J."/>
        </authorList>
    </citation>
    <scope>NUCLEOTIDE SEQUENCE [LARGE SCALE GENOMIC DNA]</scope>
    <source>
        <strain evidence="2">NBRC 110107</strain>
    </source>
</reference>
<evidence type="ECO:0000313" key="2">
    <source>
        <dbReference type="Proteomes" id="UP001156921"/>
    </source>
</evidence>
<gene>
    <name evidence="1" type="ORF">GCM10007859_20350</name>
</gene>
<dbReference type="InterPro" id="IPR047111">
    <property type="entry name" value="YbaP-like"/>
</dbReference>
<dbReference type="Pfam" id="PF01963">
    <property type="entry name" value="TraB_PrgY_gumN"/>
    <property type="match status" value="1"/>
</dbReference>
<dbReference type="RefSeq" id="WP_284222885.1">
    <property type="nucleotide sequence ID" value="NZ_BSOY01000047.1"/>
</dbReference>
<comment type="caution">
    <text evidence="1">The sequence shown here is derived from an EMBL/GenBank/DDBJ whole genome shotgun (WGS) entry which is preliminary data.</text>
</comment>
<sequence length="305" mass="32497">MSGSRCLRRGWGLAIAGWLIAGPIAVPASASSPHPQASTVDPALWVMRDADSTVYLFGTVHMLRAATVWETPRVMAALDASTDIWFEVDAAAGAADLPRLVAAHGLSSGRPLSRLLSPEDRRALSAAASRAGLTEEQLDGFRPWLASLIVGNAPMLEAGYDPAFGVETRLRERAAAAGKPVRGLETMEDQFLYLADLPEETQIDLLRYSIRSPETVLAEMDASVIAWTSGDMAGVERAVTLSMRRGSEPLYQAMLVRRSLLLADHLQTVLDGSGVAFVALGAGYLAGEDSVPSVLADRGVAVTRE</sequence>
<dbReference type="PANTHER" id="PTHR40590:SF1">
    <property type="entry name" value="CYTOPLASMIC PROTEIN"/>
    <property type="match status" value="1"/>
</dbReference>